<proteinExistence type="predicted"/>
<dbReference type="RefSeq" id="WP_179488262.1">
    <property type="nucleotide sequence ID" value="NZ_JACCCW010000001.1"/>
</dbReference>
<keyword evidence="1" id="KW-0472">Membrane</keyword>
<dbReference type="CDD" id="cd00060">
    <property type="entry name" value="FHA"/>
    <property type="match status" value="1"/>
</dbReference>
<feature type="transmembrane region" description="Helical" evidence="1">
    <location>
        <begin position="167"/>
        <end position="187"/>
    </location>
</feature>
<feature type="transmembrane region" description="Helical" evidence="1">
    <location>
        <begin position="71"/>
        <end position="95"/>
    </location>
</feature>
<dbReference type="EMBL" id="JACCCW010000001">
    <property type="protein sequence ID" value="NYF78666.1"/>
    <property type="molecule type" value="Genomic_DNA"/>
</dbReference>
<keyword evidence="1" id="KW-1133">Transmembrane helix</keyword>
<dbReference type="AlphaFoldDB" id="A0A7Y9PGD3"/>
<sequence>MDLYRNLYFAALTGGLAGLFAWGISNLIFVGLGPQQAVWLPDAAVACVLGALLASALFFSMDHAAGKRMRWASVGWGLLLGLGSAAVAVVCIWQLQRHIQVESPTLFRLVVWALAGSLIALGIGLRWVRTNRVRVLHTYAGGLVGGLAGGLVFAFLGPHSPELCQAFGLMLTGAGTGFGAALSPMLLRDGAVQFISSGDARAQSKFGRTGKQWPLELGESYVLGNVVTADTGSRFQQGVDIFVPDSFLSARHAVLFSKDGRYFIARHPDAGGPAGIAKFVLRVRGKTVTTSQELHESDDILVGRTALRFTSKKLHA</sequence>
<evidence type="ECO:0008006" key="4">
    <source>
        <dbReference type="Google" id="ProtNLM"/>
    </source>
</evidence>
<name>A0A7Y9PGD3_9BACT</name>
<comment type="caution">
    <text evidence="2">The sequence shown here is derived from an EMBL/GenBank/DDBJ whole genome shotgun (WGS) entry which is preliminary data.</text>
</comment>
<gene>
    <name evidence="2" type="ORF">HDF17_000953</name>
</gene>
<dbReference type="Gene3D" id="2.60.200.20">
    <property type="match status" value="1"/>
</dbReference>
<protein>
    <recommendedName>
        <fullName evidence="4">FHA domain-containing protein</fullName>
    </recommendedName>
</protein>
<reference evidence="2 3" key="1">
    <citation type="submission" date="2020-07" db="EMBL/GenBank/DDBJ databases">
        <title>Genomic Encyclopedia of Type Strains, Phase IV (KMG-V): Genome sequencing to study the core and pangenomes of soil and plant-associated prokaryotes.</title>
        <authorList>
            <person name="Whitman W."/>
        </authorList>
    </citation>
    <scope>NUCLEOTIDE SEQUENCE [LARGE SCALE GENOMIC DNA]</scope>
    <source>
        <strain evidence="2 3">X4EP2</strain>
    </source>
</reference>
<keyword evidence="1" id="KW-0812">Transmembrane</keyword>
<accession>A0A7Y9PGD3</accession>
<feature type="transmembrane region" description="Helical" evidence="1">
    <location>
        <begin position="38"/>
        <end position="59"/>
    </location>
</feature>
<evidence type="ECO:0000313" key="3">
    <source>
        <dbReference type="Proteomes" id="UP000589520"/>
    </source>
</evidence>
<feature type="transmembrane region" description="Helical" evidence="1">
    <location>
        <begin position="7"/>
        <end position="32"/>
    </location>
</feature>
<dbReference type="Proteomes" id="UP000589520">
    <property type="component" value="Unassembled WGS sequence"/>
</dbReference>
<evidence type="ECO:0000313" key="2">
    <source>
        <dbReference type="EMBL" id="NYF78666.1"/>
    </source>
</evidence>
<evidence type="ECO:0000256" key="1">
    <source>
        <dbReference type="SAM" id="Phobius"/>
    </source>
</evidence>
<feature type="transmembrane region" description="Helical" evidence="1">
    <location>
        <begin position="135"/>
        <end position="155"/>
    </location>
</feature>
<dbReference type="SUPFAM" id="SSF49879">
    <property type="entry name" value="SMAD/FHA domain"/>
    <property type="match status" value="1"/>
</dbReference>
<keyword evidence="3" id="KW-1185">Reference proteome</keyword>
<organism evidence="2 3">
    <name type="scientific">Granulicella arctica</name>
    <dbReference type="NCBI Taxonomy" id="940613"/>
    <lineage>
        <taxon>Bacteria</taxon>
        <taxon>Pseudomonadati</taxon>
        <taxon>Acidobacteriota</taxon>
        <taxon>Terriglobia</taxon>
        <taxon>Terriglobales</taxon>
        <taxon>Acidobacteriaceae</taxon>
        <taxon>Granulicella</taxon>
    </lineage>
</organism>
<dbReference type="InterPro" id="IPR008984">
    <property type="entry name" value="SMAD_FHA_dom_sf"/>
</dbReference>
<feature type="transmembrane region" description="Helical" evidence="1">
    <location>
        <begin position="107"/>
        <end position="128"/>
    </location>
</feature>